<evidence type="ECO:0000313" key="2">
    <source>
        <dbReference type="Proteomes" id="UP000257323"/>
    </source>
</evidence>
<gene>
    <name evidence="1" type="ORF">OP8BY_1426</name>
</gene>
<accession>A0A3E2BJX4</accession>
<proteinExistence type="predicted"/>
<organism evidence="1 2">
    <name type="scientific">Candidatus Saccharicenans subterraneus</name>
    <dbReference type="NCBI Taxonomy" id="2508984"/>
    <lineage>
        <taxon>Bacteria</taxon>
        <taxon>Candidatus Aminicenantota</taxon>
        <taxon>Candidatus Aminicenantia</taxon>
        <taxon>Candidatus Aminicenantales</taxon>
        <taxon>Candidatus Saccharicenantaceae</taxon>
        <taxon>Candidatus Saccharicenans</taxon>
    </lineage>
</organism>
<sequence>MKPGPGQGHIKNRRSKQGNPVFLPGIILEYALKTSCQQRLLMAPRIYPGQGIGQPPHLPGHEADSGFYLLHIIGAGEAGIKRGWKLILV</sequence>
<name>A0A3E2BJX4_9BACT</name>
<dbReference type="Proteomes" id="UP000257323">
    <property type="component" value="Unassembled WGS sequence"/>
</dbReference>
<reference evidence="1 2" key="1">
    <citation type="submission" date="2018-08" db="EMBL/GenBank/DDBJ databases">
        <title>Genome analysis of the thermophilic bacterium of the candidate phylum Aminicenantes from deep subsurface aquifer revealed its physiology and ecological role.</title>
        <authorList>
            <person name="Kadnikov V.V."/>
            <person name="Mardanov A.V."/>
            <person name="Beletsky A.V."/>
            <person name="Karnachuk O.V."/>
            <person name="Ravin N.V."/>
        </authorList>
    </citation>
    <scope>NUCLEOTIDE SEQUENCE [LARGE SCALE GENOMIC DNA]</scope>
    <source>
        <strain evidence="1">BY38</strain>
    </source>
</reference>
<dbReference type="AlphaFoldDB" id="A0A3E2BJX4"/>
<comment type="caution">
    <text evidence="1">The sequence shown here is derived from an EMBL/GenBank/DDBJ whole genome shotgun (WGS) entry which is preliminary data.</text>
</comment>
<dbReference type="EMBL" id="QUAH01000016">
    <property type="protein sequence ID" value="RFT14916.1"/>
    <property type="molecule type" value="Genomic_DNA"/>
</dbReference>
<protein>
    <submittedName>
        <fullName evidence="1">Uncharacterized protein</fullName>
    </submittedName>
</protein>
<evidence type="ECO:0000313" key="1">
    <source>
        <dbReference type="EMBL" id="RFT14916.1"/>
    </source>
</evidence>